<accession>A0A0V0Z1S1</accession>
<comment type="caution">
    <text evidence="2">The sequence shown here is derived from an EMBL/GenBank/DDBJ whole genome shotgun (WGS) entry which is preliminary data.</text>
</comment>
<feature type="region of interest" description="Disordered" evidence="1">
    <location>
        <begin position="1"/>
        <end position="21"/>
    </location>
</feature>
<dbReference type="EMBL" id="JYDQ01000767">
    <property type="protein sequence ID" value="KRY06498.1"/>
    <property type="molecule type" value="Genomic_DNA"/>
</dbReference>
<evidence type="ECO:0000256" key="1">
    <source>
        <dbReference type="SAM" id="MobiDB-lite"/>
    </source>
</evidence>
<keyword evidence="3" id="KW-1185">Reference proteome</keyword>
<evidence type="ECO:0000313" key="3">
    <source>
        <dbReference type="Proteomes" id="UP000054783"/>
    </source>
</evidence>
<name>A0A0V0Z1S1_9BILA</name>
<gene>
    <name evidence="2" type="ORF">T12_8084</name>
</gene>
<sequence length="72" mass="7889">MTTSKNVEQSKHVESGKSDERHQAEKLLKLLQIHSAVDIALFDVIKCASFVWDNNLLSTSTKGVGSTTNITS</sequence>
<dbReference type="AlphaFoldDB" id="A0A0V0Z1S1"/>
<dbReference type="Proteomes" id="UP000054783">
    <property type="component" value="Unassembled WGS sequence"/>
</dbReference>
<organism evidence="2 3">
    <name type="scientific">Trichinella patagoniensis</name>
    <dbReference type="NCBI Taxonomy" id="990121"/>
    <lineage>
        <taxon>Eukaryota</taxon>
        <taxon>Metazoa</taxon>
        <taxon>Ecdysozoa</taxon>
        <taxon>Nematoda</taxon>
        <taxon>Enoplea</taxon>
        <taxon>Dorylaimia</taxon>
        <taxon>Trichinellida</taxon>
        <taxon>Trichinellidae</taxon>
        <taxon>Trichinella</taxon>
    </lineage>
</organism>
<protein>
    <submittedName>
        <fullName evidence="2">Uncharacterized protein</fullName>
    </submittedName>
</protein>
<feature type="compositionally biased region" description="Basic and acidic residues" evidence="1">
    <location>
        <begin position="8"/>
        <end position="21"/>
    </location>
</feature>
<evidence type="ECO:0000313" key="2">
    <source>
        <dbReference type="EMBL" id="KRY06498.1"/>
    </source>
</evidence>
<reference evidence="2 3" key="1">
    <citation type="submission" date="2015-01" db="EMBL/GenBank/DDBJ databases">
        <title>Evolution of Trichinella species and genotypes.</title>
        <authorList>
            <person name="Korhonen P.K."/>
            <person name="Edoardo P."/>
            <person name="Giuseppe L.R."/>
            <person name="Gasser R.B."/>
        </authorList>
    </citation>
    <scope>NUCLEOTIDE SEQUENCE [LARGE SCALE GENOMIC DNA]</scope>
    <source>
        <strain evidence="2">ISS2496</strain>
    </source>
</reference>
<proteinExistence type="predicted"/>